<evidence type="ECO:0000313" key="3">
    <source>
        <dbReference type="Proteomes" id="UP000886523"/>
    </source>
</evidence>
<feature type="transmembrane region" description="Helical" evidence="1">
    <location>
        <begin position="18"/>
        <end position="38"/>
    </location>
</feature>
<name>A0A9P6ATY8_9AGAM</name>
<reference evidence="2" key="1">
    <citation type="journal article" date="2020" name="Nat. Commun.">
        <title>Large-scale genome sequencing of mycorrhizal fungi provides insights into the early evolution of symbiotic traits.</title>
        <authorList>
            <person name="Miyauchi S."/>
            <person name="Kiss E."/>
            <person name="Kuo A."/>
            <person name="Drula E."/>
            <person name="Kohler A."/>
            <person name="Sanchez-Garcia M."/>
            <person name="Morin E."/>
            <person name="Andreopoulos B."/>
            <person name="Barry K.W."/>
            <person name="Bonito G."/>
            <person name="Buee M."/>
            <person name="Carver A."/>
            <person name="Chen C."/>
            <person name="Cichocki N."/>
            <person name="Clum A."/>
            <person name="Culley D."/>
            <person name="Crous P.W."/>
            <person name="Fauchery L."/>
            <person name="Girlanda M."/>
            <person name="Hayes R.D."/>
            <person name="Keri Z."/>
            <person name="LaButti K."/>
            <person name="Lipzen A."/>
            <person name="Lombard V."/>
            <person name="Magnuson J."/>
            <person name="Maillard F."/>
            <person name="Murat C."/>
            <person name="Nolan M."/>
            <person name="Ohm R.A."/>
            <person name="Pangilinan J."/>
            <person name="Pereira M.F."/>
            <person name="Perotto S."/>
            <person name="Peter M."/>
            <person name="Pfister S."/>
            <person name="Riley R."/>
            <person name="Sitrit Y."/>
            <person name="Stielow J.B."/>
            <person name="Szollosi G."/>
            <person name="Zifcakova L."/>
            <person name="Stursova M."/>
            <person name="Spatafora J.W."/>
            <person name="Tedersoo L."/>
            <person name="Vaario L.M."/>
            <person name="Yamada A."/>
            <person name="Yan M."/>
            <person name="Wang P."/>
            <person name="Xu J."/>
            <person name="Bruns T."/>
            <person name="Baldrian P."/>
            <person name="Vilgalys R."/>
            <person name="Dunand C."/>
            <person name="Henrissat B."/>
            <person name="Grigoriev I.V."/>
            <person name="Hibbett D."/>
            <person name="Nagy L.G."/>
            <person name="Martin F.M."/>
        </authorList>
    </citation>
    <scope>NUCLEOTIDE SEQUENCE</scope>
    <source>
        <strain evidence="2">UP504</strain>
    </source>
</reference>
<protein>
    <submittedName>
        <fullName evidence="2">Uncharacterized protein</fullName>
    </submittedName>
</protein>
<keyword evidence="3" id="KW-1185">Reference proteome</keyword>
<dbReference type="EMBL" id="MU129009">
    <property type="protein sequence ID" value="KAF9510811.1"/>
    <property type="molecule type" value="Genomic_DNA"/>
</dbReference>
<dbReference type="Proteomes" id="UP000886523">
    <property type="component" value="Unassembled WGS sequence"/>
</dbReference>
<gene>
    <name evidence="2" type="ORF">BS47DRAFT_1364250</name>
</gene>
<accession>A0A9P6ATY8</accession>
<keyword evidence="1" id="KW-1133">Transmembrane helix</keyword>
<feature type="transmembrane region" description="Helical" evidence="1">
    <location>
        <begin position="77"/>
        <end position="99"/>
    </location>
</feature>
<keyword evidence="1" id="KW-0812">Transmembrane</keyword>
<keyword evidence="1" id="KW-0472">Membrane</keyword>
<evidence type="ECO:0000313" key="2">
    <source>
        <dbReference type="EMBL" id="KAF9510811.1"/>
    </source>
</evidence>
<organism evidence="2 3">
    <name type="scientific">Hydnum rufescens UP504</name>
    <dbReference type="NCBI Taxonomy" id="1448309"/>
    <lineage>
        <taxon>Eukaryota</taxon>
        <taxon>Fungi</taxon>
        <taxon>Dikarya</taxon>
        <taxon>Basidiomycota</taxon>
        <taxon>Agaricomycotina</taxon>
        <taxon>Agaricomycetes</taxon>
        <taxon>Cantharellales</taxon>
        <taxon>Hydnaceae</taxon>
        <taxon>Hydnum</taxon>
    </lineage>
</organism>
<dbReference type="AlphaFoldDB" id="A0A9P6ATY8"/>
<evidence type="ECO:0000256" key="1">
    <source>
        <dbReference type="SAM" id="Phobius"/>
    </source>
</evidence>
<sequence length="118" mass="12682">MPQSGPGLHLGRLSRGCLWFLFIWAFMVLFTVFICAVMQGFVPGFHLQHVVQVGGFGLDGWVCGPILLLFWSVVSYGWGFVGGALIGSRAATAALFLILPHTCHSGGFQLWGGGDIQA</sequence>
<proteinExistence type="predicted"/>
<comment type="caution">
    <text evidence="2">The sequence shown here is derived from an EMBL/GenBank/DDBJ whole genome shotgun (WGS) entry which is preliminary data.</text>
</comment>